<dbReference type="GO" id="GO:0022857">
    <property type="term" value="F:transmembrane transporter activity"/>
    <property type="evidence" value="ECO:0007669"/>
    <property type="project" value="TreeGrafter"/>
</dbReference>
<dbReference type="Pfam" id="PF02687">
    <property type="entry name" value="FtsX"/>
    <property type="match status" value="1"/>
</dbReference>
<comment type="similarity">
    <text evidence="6">Belongs to the ABC-4 integral membrane protein family.</text>
</comment>
<evidence type="ECO:0000256" key="3">
    <source>
        <dbReference type="ARBA" id="ARBA00022692"/>
    </source>
</evidence>
<comment type="subcellular location">
    <subcellularLocation>
        <location evidence="1">Cell membrane</location>
        <topology evidence="1">Multi-pass membrane protein</topology>
    </subcellularLocation>
</comment>
<keyword evidence="5 7" id="KW-0472">Membrane</keyword>
<dbReference type="PANTHER" id="PTHR30572:SF4">
    <property type="entry name" value="ABC TRANSPORTER PERMEASE YTRF"/>
    <property type="match status" value="1"/>
</dbReference>
<dbReference type="InterPro" id="IPR050250">
    <property type="entry name" value="Macrolide_Exporter_MacB"/>
</dbReference>
<dbReference type="RefSeq" id="WP_078754600.1">
    <property type="nucleotide sequence ID" value="NZ_FUXU01000129.1"/>
</dbReference>
<evidence type="ECO:0000256" key="6">
    <source>
        <dbReference type="ARBA" id="ARBA00038076"/>
    </source>
</evidence>
<evidence type="ECO:0000259" key="8">
    <source>
        <dbReference type="Pfam" id="PF02687"/>
    </source>
</evidence>
<sequence length="388" mass="43483">MKLEKEKSLKNVSTMKVNIDLLYVLRILFLCRGIVYPAIISISLGVACITAVLNIGQEMKNNVVESLSLSNNTIVAYFLNGSELNEQSFTDSDIAKLKILMRYKEIGISSSVNTVVDGNFINILTINDFYYQSKFGKDINAIMMNTMNKVAIVPKALSGIFMVGNNGERYIEIGDEKFVIVNEYDGRDDSPVYIPYKTLREISDKGIEKLIFVDDNPENILKSYNRIKLSIDIVFGDTSKNIVIKVSKDIIEAITKNISEIQQYLLLISLILMVVATVNVNNALSRLVSKRKMEFGIRLAYGETKKNLTINLLIETFVICQFGVILGGVLYLILSMVLVLLVPGLDFSFYPEHFLLSIFVGTVSAFFSAITPSIKIMNLSVIKILRDL</sequence>
<dbReference type="InterPro" id="IPR003838">
    <property type="entry name" value="ABC3_permease_C"/>
</dbReference>
<dbReference type="InterPro" id="IPR025857">
    <property type="entry name" value="MacB_PCD"/>
</dbReference>
<feature type="transmembrane region" description="Helical" evidence="7">
    <location>
        <begin position="354"/>
        <end position="374"/>
    </location>
</feature>
<dbReference type="PANTHER" id="PTHR30572">
    <property type="entry name" value="MEMBRANE COMPONENT OF TRANSPORTER-RELATED"/>
    <property type="match status" value="1"/>
</dbReference>
<proteinExistence type="inferred from homology"/>
<keyword evidence="11" id="KW-1185">Reference proteome</keyword>
<feature type="transmembrane region" description="Helical" evidence="7">
    <location>
        <begin position="21"/>
        <end position="53"/>
    </location>
</feature>
<feature type="transmembrane region" description="Helical" evidence="7">
    <location>
        <begin position="312"/>
        <end position="342"/>
    </location>
</feature>
<evidence type="ECO:0000256" key="1">
    <source>
        <dbReference type="ARBA" id="ARBA00004651"/>
    </source>
</evidence>
<organism evidence="10 11">
    <name type="scientific">Enterovibrio nigricans DSM 22720</name>
    <dbReference type="NCBI Taxonomy" id="1121868"/>
    <lineage>
        <taxon>Bacteria</taxon>
        <taxon>Pseudomonadati</taxon>
        <taxon>Pseudomonadota</taxon>
        <taxon>Gammaproteobacteria</taxon>
        <taxon>Vibrionales</taxon>
        <taxon>Vibrionaceae</taxon>
        <taxon>Enterovibrio</taxon>
    </lineage>
</organism>
<gene>
    <name evidence="10" type="ORF">SAMN02745132_04577</name>
</gene>
<dbReference type="OrthoDB" id="9770036at2"/>
<keyword evidence="4 7" id="KW-1133">Transmembrane helix</keyword>
<feature type="domain" description="ABC3 transporter permease C-terminal" evidence="8">
    <location>
        <begin position="267"/>
        <end position="380"/>
    </location>
</feature>
<name>A0A1T4VZP8_9GAMM</name>
<dbReference type="GO" id="GO:0005886">
    <property type="term" value="C:plasma membrane"/>
    <property type="evidence" value="ECO:0007669"/>
    <property type="project" value="UniProtKB-SubCell"/>
</dbReference>
<dbReference type="Proteomes" id="UP000190162">
    <property type="component" value="Unassembled WGS sequence"/>
</dbReference>
<evidence type="ECO:0000256" key="5">
    <source>
        <dbReference type="ARBA" id="ARBA00023136"/>
    </source>
</evidence>
<evidence type="ECO:0000256" key="7">
    <source>
        <dbReference type="SAM" id="Phobius"/>
    </source>
</evidence>
<feature type="transmembrane region" description="Helical" evidence="7">
    <location>
        <begin position="264"/>
        <end position="284"/>
    </location>
</feature>
<evidence type="ECO:0000313" key="11">
    <source>
        <dbReference type="Proteomes" id="UP000190162"/>
    </source>
</evidence>
<evidence type="ECO:0000256" key="2">
    <source>
        <dbReference type="ARBA" id="ARBA00022475"/>
    </source>
</evidence>
<dbReference type="Pfam" id="PF12704">
    <property type="entry name" value="MacB_PCD"/>
    <property type="match status" value="1"/>
</dbReference>
<keyword evidence="2" id="KW-1003">Cell membrane</keyword>
<dbReference type="EMBL" id="FUXU01000129">
    <property type="protein sequence ID" value="SKA70490.1"/>
    <property type="molecule type" value="Genomic_DNA"/>
</dbReference>
<feature type="domain" description="MacB-like periplasmic core" evidence="9">
    <location>
        <begin position="38"/>
        <end position="206"/>
    </location>
</feature>
<accession>A0A1T4VZP8</accession>
<reference evidence="11" key="1">
    <citation type="submission" date="2017-02" db="EMBL/GenBank/DDBJ databases">
        <authorList>
            <person name="Varghese N."/>
            <person name="Submissions S."/>
        </authorList>
    </citation>
    <scope>NUCLEOTIDE SEQUENCE [LARGE SCALE GENOMIC DNA]</scope>
    <source>
        <strain evidence="11">DSM 22720</strain>
    </source>
</reference>
<evidence type="ECO:0000313" key="10">
    <source>
        <dbReference type="EMBL" id="SKA70490.1"/>
    </source>
</evidence>
<keyword evidence="3 7" id="KW-0812">Transmembrane</keyword>
<dbReference type="AlphaFoldDB" id="A0A1T4VZP8"/>
<evidence type="ECO:0000259" key="9">
    <source>
        <dbReference type="Pfam" id="PF12704"/>
    </source>
</evidence>
<evidence type="ECO:0000256" key="4">
    <source>
        <dbReference type="ARBA" id="ARBA00022989"/>
    </source>
</evidence>
<protein>
    <submittedName>
        <fullName evidence="10">MacB-like core domain-containing protein</fullName>
    </submittedName>
</protein>